<feature type="domain" description="Serine aminopeptidase S33" evidence="1">
    <location>
        <begin position="31"/>
        <end position="118"/>
    </location>
</feature>
<evidence type="ECO:0000259" key="1">
    <source>
        <dbReference type="Pfam" id="PF12146"/>
    </source>
</evidence>
<dbReference type="InterPro" id="IPR022742">
    <property type="entry name" value="Hydrolase_4"/>
</dbReference>
<organism evidence="2 3">
    <name type="scientific">Advenella mimigardefordensis (strain DSM 17166 / LMG 22922 / DPN7)</name>
    <dbReference type="NCBI Taxonomy" id="1247726"/>
    <lineage>
        <taxon>Bacteria</taxon>
        <taxon>Pseudomonadati</taxon>
        <taxon>Pseudomonadota</taxon>
        <taxon>Betaproteobacteria</taxon>
        <taxon>Burkholderiales</taxon>
        <taxon>Alcaligenaceae</taxon>
    </lineage>
</organism>
<evidence type="ECO:0000313" key="3">
    <source>
        <dbReference type="Proteomes" id="UP000019095"/>
    </source>
</evidence>
<dbReference type="Gene3D" id="3.40.50.1820">
    <property type="entry name" value="alpha/beta hydrolase"/>
    <property type="match status" value="1"/>
</dbReference>
<dbReference type="EMBL" id="CP003915">
    <property type="protein sequence ID" value="AHG63689.1"/>
    <property type="molecule type" value="Genomic_DNA"/>
</dbReference>
<dbReference type="SUPFAM" id="SSF53474">
    <property type="entry name" value="alpha/beta-Hydrolases"/>
    <property type="match status" value="1"/>
</dbReference>
<dbReference type="PATRIC" id="fig|1247726.3.peg.1761"/>
<accession>W0PA38</accession>
<dbReference type="InterPro" id="IPR017208">
    <property type="entry name" value="UCP037442_abhydr"/>
</dbReference>
<dbReference type="InterPro" id="IPR029058">
    <property type="entry name" value="AB_hydrolase_fold"/>
</dbReference>
<protein>
    <submittedName>
        <fullName evidence="2">Alpha/beta hydrolase fold domain-containing protein</fullName>
    </submittedName>
</protein>
<dbReference type="GO" id="GO:0016787">
    <property type="term" value="F:hydrolase activity"/>
    <property type="evidence" value="ECO:0007669"/>
    <property type="project" value="UniProtKB-KW"/>
</dbReference>
<dbReference type="Proteomes" id="UP000019095">
    <property type="component" value="Chromosome"/>
</dbReference>
<dbReference type="KEGG" id="amim:MIM_c16060"/>
<name>W0PA38_ADVMD</name>
<gene>
    <name evidence="2" type="ORF">MIM_c16060</name>
</gene>
<dbReference type="RefSeq" id="WP_025372320.1">
    <property type="nucleotide sequence ID" value="NZ_CP003915.1"/>
</dbReference>
<evidence type="ECO:0000313" key="2">
    <source>
        <dbReference type="EMBL" id="AHG63689.1"/>
    </source>
</evidence>
<keyword evidence="3" id="KW-1185">Reference proteome</keyword>
<dbReference type="STRING" id="1247726.MIM_c16060"/>
<dbReference type="OrthoDB" id="9785076at2"/>
<dbReference type="eggNOG" id="COG4757">
    <property type="taxonomic scope" value="Bacteria"/>
</dbReference>
<keyword evidence="2" id="KW-0378">Hydrolase</keyword>
<reference evidence="2 3" key="1">
    <citation type="journal article" date="2014" name="Microbiology">
        <title>Unravelling the complete genome sequence of Advenella mimigardefordensis strain DPN7T and novel insights in the catabolism of the xenobiotic polythioester precursor 3,3'-dithiodipropionate.</title>
        <authorList>
            <person name="Wubbeler J.H."/>
            <person name="Hiessl S."/>
            <person name="Schuldes J."/>
            <person name="Thurmer A."/>
            <person name="Daniel R."/>
            <person name="Steinbuchel A."/>
        </authorList>
    </citation>
    <scope>NUCLEOTIDE SEQUENCE [LARGE SCALE GENOMIC DNA]</scope>
    <source>
        <strain evidence="3">DSM 17166 / LMG 22922 / DPN7</strain>
    </source>
</reference>
<dbReference type="HOGENOM" id="CLU_058232_0_1_4"/>
<sequence>MPQAVQITTADGYRLHANVWQPAQISAHSPVVVINSATSVRSRYYHRFAHALRNRGCTVVTYDYRGIGDSKHGSLRDLPAGWLDWGQTDFEAVLQYVHSHYCSSPLYVAGHSIGGFLIGLAPSAHLIQRIFTMGAQYAYWRDYASGSRTRMFLQWHIAMPLLTKIFGYVPASRLGWMEDTPRGVALDWSGMGPRFEQSLGRRYGAHDKTAAESELPARLQQVTAPILALGVSDDPFGTPAALDRVLDYYSGCERRHLRISPADIGHKEIGHFAFFHSRFSDSLWPLAFDWLLGADTESAPGTIIRYRKPKE</sequence>
<proteinExistence type="predicted"/>
<dbReference type="AlphaFoldDB" id="W0PA38"/>
<dbReference type="Pfam" id="PF12146">
    <property type="entry name" value="Hydrolase_4"/>
    <property type="match status" value="1"/>
</dbReference>
<dbReference type="PIRSF" id="PIRSF037442">
    <property type="entry name" value="UCP037442_abhydr"/>
    <property type="match status" value="1"/>
</dbReference>